<sequence length="72" mass="7805">MSPARAGTGHGATETPYGLLHHRYTLDDEGTVTDAALVPPASQNHDAIEEDVRRYGKRALRPATPPTKSPQR</sequence>
<reference evidence="2 3" key="1">
    <citation type="submission" date="2020-11" db="EMBL/GenBank/DDBJ databases">
        <title>Streptomyces spirodelae sp. nov., isolated from duckweed.</title>
        <authorList>
            <person name="Saimee Y."/>
            <person name="Duangmal K."/>
        </authorList>
    </citation>
    <scope>NUCLEOTIDE SEQUENCE [LARGE SCALE GENOMIC DNA]</scope>
    <source>
        <strain evidence="2 3">S16-07</strain>
    </source>
</reference>
<dbReference type="InterPro" id="IPR029014">
    <property type="entry name" value="NiFe-Hase_large"/>
</dbReference>
<dbReference type="Proteomes" id="UP001519064">
    <property type="component" value="Unassembled WGS sequence"/>
</dbReference>
<gene>
    <name evidence="2" type="ORF">ITI46_32115</name>
</gene>
<evidence type="ECO:0000313" key="2">
    <source>
        <dbReference type="EMBL" id="MBO8196252.1"/>
    </source>
</evidence>
<name>A0ABS3XMM8_9ACTN</name>
<comment type="caution">
    <text evidence="2">The sequence shown here is derived from an EMBL/GenBank/DDBJ whole genome shotgun (WGS) entry which is preliminary data.</text>
</comment>
<feature type="compositionally biased region" description="Pro residues" evidence="1">
    <location>
        <begin position="63"/>
        <end position="72"/>
    </location>
</feature>
<dbReference type="EMBL" id="JADKMA010000273">
    <property type="protein sequence ID" value="MBO8196252.1"/>
    <property type="molecule type" value="Genomic_DNA"/>
</dbReference>
<organism evidence="2 3">
    <name type="scientific">Streptomyces oryzae</name>
    <dbReference type="NCBI Taxonomy" id="1434886"/>
    <lineage>
        <taxon>Bacteria</taxon>
        <taxon>Bacillati</taxon>
        <taxon>Actinomycetota</taxon>
        <taxon>Actinomycetes</taxon>
        <taxon>Kitasatosporales</taxon>
        <taxon>Streptomycetaceae</taxon>
        <taxon>Streptomyces</taxon>
    </lineage>
</organism>
<dbReference type="RefSeq" id="WP_209243456.1">
    <property type="nucleotide sequence ID" value="NZ_JADKMA010000273.1"/>
</dbReference>
<evidence type="ECO:0000256" key="1">
    <source>
        <dbReference type="SAM" id="MobiDB-lite"/>
    </source>
</evidence>
<evidence type="ECO:0008006" key="4">
    <source>
        <dbReference type="Google" id="ProtNLM"/>
    </source>
</evidence>
<proteinExistence type="predicted"/>
<accession>A0ABS3XMM8</accession>
<feature type="region of interest" description="Disordered" evidence="1">
    <location>
        <begin position="53"/>
        <end position="72"/>
    </location>
</feature>
<dbReference type="SUPFAM" id="SSF56762">
    <property type="entry name" value="HydB/Nqo4-like"/>
    <property type="match status" value="1"/>
</dbReference>
<keyword evidence="3" id="KW-1185">Reference proteome</keyword>
<protein>
    <recommendedName>
        <fullName evidence="4">Transposase</fullName>
    </recommendedName>
</protein>
<dbReference type="Gene3D" id="1.10.645.10">
    <property type="entry name" value="Cytochrome-c3 Hydrogenase, chain B"/>
    <property type="match status" value="1"/>
</dbReference>
<evidence type="ECO:0000313" key="3">
    <source>
        <dbReference type="Proteomes" id="UP001519064"/>
    </source>
</evidence>